<dbReference type="PROSITE" id="PS51918">
    <property type="entry name" value="RADICAL_SAM"/>
    <property type="match status" value="1"/>
</dbReference>
<keyword evidence="7 9" id="KW-0408">Iron</keyword>
<dbReference type="CDD" id="cd01335">
    <property type="entry name" value="Radical_SAM"/>
    <property type="match status" value="1"/>
</dbReference>
<keyword evidence="12" id="KW-1185">Reference proteome</keyword>
<dbReference type="PANTHER" id="PTHR30352">
    <property type="entry name" value="PYRUVATE FORMATE-LYASE-ACTIVATING ENZYME"/>
    <property type="match status" value="1"/>
</dbReference>
<keyword evidence="9" id="KW-0963">Cytoplasm</keyword>
<dbReference type="InterPro" id="IPR001989">
    <property type="entry name" value="Radical_activat_CS"/>
</dbReference>
<dbReference type="HOGENOM" id="CLU_058969_1_1_0"/>
<dbReference type="FunCoup" id="E8QXC9">
    <property type="interactions" value="49"/>
</dbReference>
<evidence type="ECO:0000256" key="2">
    <source>
        <dbReference type="ARBA" id="ARBA00009777"/>
    </source>
</evidence>
<comment type="subcellular location">
    <subcellularLocation>
        <location evidence="9">Cytoplasm</location>
    </subcellularLocation>
</comment>
<feature type="domain" description="Radical SAM core" evidence="10">
    <location>
        <begin position="46"/>
        <end position="271"/>
    </location>
</feature>
<keyword evidence="6 9" id="KW-0560">Oxidoreductase</keyword>
<dbReference type="NCBIfam" id="TIGR02493">
    <property type="entry name" value="PFLA"/>
    <property type="match status" value="1"/>
</dbReference>
<name>E8QXC9_ISOPI</name>
<dbReference type="GO" id="GO:0051539">
    <property type="term" value="F:4 iron, 4 sulfur cluster binding"/>
    <property type="evidence" value="ECO:0007669"/>
    <property type="project" value="UniProtKB-UniRule"/>
</dbReference>
<organism evidence="11 12">
    <name type="scientific">Isosphaera pallida (strain ATCC 43644 / DSM 9630 / IS1B)</name>
    <dbReference type="NCBI Taxonomy" id="575540"/>
    <lineage>
        <taxon>Bacteria</taxon>
        <taxon>Pseudomonadati</taxon>
        <taxon>Planctomycetota</taxon>
        <taxon>Planctomycetia</taxon>
        <taxon>Isosphaerales</taxon>
        <taxon>Isosphaeraceae</taxon>
        <taxon>Isosphaera</taxon>
    </lineage>
</organism>
<proteinExistence type="inferred from homology"/>
<evidence type="ECO:0000256" key="3">
    <source>
        <dbReference type="ARBA" id="ARBA00022485"/>
    </source>
</evidence>
<evidence type="ECO:0000313" key="12">
    <source>
        <dbReference type="Proteomes" id="UP000008631"/>
    </source>
</evidence>
<sequence>MPLEHRHALSILHHDPLDTPEHPTEELLTAQGRLGRVHSIEWGSMVDGPGLRCAIFLSGCLLRCQYCHNPDTWAPRNGRLVEVEEVIDRLRPYLRMMSLGHGGVTLSGGEPLYQDRFAFEIFKACRGLGLHTALDTSGYLGDRASEEDLDLVDLVLLDLKSGDPDLYQRLTLKPLEPTLRFARRLAARNHPVWIRFVLVPGLTDPVDNLEALANHVAAWPNVERLEVLPFHQMGQYKYEAMGIPYPLANHPEATADQVRQVVEWLRSRGVPAV</sequence>
<evidence type="ECO:0000256" key="8">
    <source>
        <dbReference type="ARBA" id="ARBA00023014"/>
    </source>
</evidence>
<evidence type="ECO:0000256" key="4">
    <source>
        <dbReference type="ARBA" id="ARBA00022691"/>
    </source>
</evidence>
<gene>
    <name evidence="11" type="ordered locus">Isop_1385</name>
</gene>
<dbReference type="RefSeq" id="WP_013564258.1">
    <property type="nucleotide sequence ID" value="NC_014962.1"/>
</dbReference>
<dbReference type="OrthoDB" id="9782387at2"/>
<dbReference type="KEGG" id="ipa:Isop_1385"/>
<dbReference type="InterPro" id="IPR007197">
    <property type="entry name" value="rSAM"/>
</dbReference>
<dbReference type="GO" id="GO:0043365">
    <property type="term" value="F:[formate-C-acetyltransferase]-activating enzyme activity"/>
    <property type="evidence" value="ECO:0007669"/>
    <property type="project" value="UniProtKB-UniRule"/>
</dbReference>
<dbReference type="SFLD" id="SFLDG01066">
    <property type="entry name" value="organic_radical-activating_enz"/>
    <property type="match status" value="1"/>
</dbReference>
<dbReference type="SUPFAM" id="SSF102114">
    <property type="entry name" value="Radical SAM enzymes"/>
    <property type="match status" value="1"/>
</dbReference>
<keyword evidence="3 9" id="KW-0004">4Fe-4S</keyword>
<evidence type="ECO:0000256" key="7">
    <source>
        <dbReference type="ARBA" id="ARBA00023004"/>
    </source>
</evidence>
<keyword evidence="5 9" id="KW-0479">Metal-binding</keyword>
<reference evidence="11 12" key="1">
    <citation type="journal article" date="2011" name="Stand. Genomic Sci.">
        <title>Complete genome sequence of Isosphaera pallida type strain (IS1B).</title>
        <authorList>
            <consortium name="US DOE Joint Genome Institute (JGI-PGF)"/>
            <person name="Goker M."/>
            <person name="Cleland D."/>
            <person name="Saunders E."/>
            <person name="Lapidus A."/>
            <person name="Nolan M."/>
            <person name="Lucas S."/>
            <person name="Hammon N."/>
            <person name="Deshpande S."/>
            <person name="Cheng J.F."/>
            <person name="Tapia R."/>
            <person name="Han C."/>
            <person name="Goodwin L."/>
            <person name="Pitluck S."/>
            <person name="Liolios K."/>
            <person name="Pagani I."/>
            <person name="Ivanova N."/>
            <person name="Mavromatis K."/>
            <person name="Pati A."/>
            <person name="Chen A."/>
            <person name="Palaniappan K."/>
            <person name="Land M."/>
            <person name="Hauser L."/>
            <person name="Chang Y.J."/>
            <person name="Jeffries C.D."/>
            <person name="Detter J.C."/>
            <person name="Beck B."/>
            <person name="Woyke T."/>
            <person name="Bristow J."/>
            <person name="Eisen J.A."/>
            <person name="Markowitz V."/>
            <person name="Hugenholtz P."/>
            <person name="Kyrpides N.C."/>
            <person name="Klenk H.P."/>
        </authorList>
    </citation>
    <scope>NUCLEOTIDE SEQUENCE [LARGE SCALE GENOMIC DNA]</scope>
    <source>
        <strain evidence="12">ATCC 43644 / DSM 9630 / IS1B</strain>
    </source>
</reference>
<keyword evidence="4 9" id="KW-0949">S-adenosyl-L-methionine</keyword>
<evidence type="ECO:0000313" key="11">
    <source>
        <dbReference type="EMBL" id="ADV61970.1"/>
    </source>
</evidence>
<accession>E8QXC9</accession>
<dbReference type="Pfam" id="PF04055">
    <property type="entry name" value="Radical_SAM"/>
    <property type="match status" value="1"/>
</dbReference>
<dbReference type="EMBL" id="CP002353">
    <property type="protein sequence ID" value="ADV61970.1"/>
    <property type="molecule type" value="Genomic_DNA"/>
</dbReference>
<dbReference type="InterPro" id="IPR034457">
    <property type="entry name" value="Organic_radical-activating"/>
</dbReference>
<comment type="cofactor">
    <cofactor evidence="9">
        <name>[4Fe-4S] cluster</name>
        <dbReference type="ChEBI" id="CHEBI:49883"/>
    </cofactor>
    <text evidence="9">Binds 1 [4Fe-4S] cluster. The cluster is coordinated with 3 cysteines and an exchangeable S-adenosyl-L-methionine.</text>
</comment>
<evidence type="ECO:0000259" key="10">
    <source>
        <dbReference type="PROSITE" id="PS51918"/>
    </source>
</evidence>
<dbReference type="SFLD" id="SFLDS00029">
    <property type="entry name" value="Radical_SAM"/>
    <property type="match status" value="1"/>
</dbReference>
<dbReference type="eggNOG" id="COG1180">
    <property type="taxonomic scope" value="Bacteria"/>
</dbReference>
<dbReference type="InterPro" id="IPR058240">
    <property type="entry name" value="rSAM_sf"/>
</dbReference>
<dbReference type="Proteomes" id="UP000008631">
    <property type="component" value="Chromosome"/>
</dbReference>
<evidence type="ECO:0000256" key="1">
    <source>
        <dbReference type="ARBA" id="ARBA00002918"/>
    </source>
</evidence>
<dbReference type="PROSITE" id="PS01087">
    <property type="entry name" value="RADICAL_ACTIVATING"/>
    <property type="match status" value="1"/>
</dbReference>
<dbReference type="InterPro" id="IPR012838">
    <property type="entry name" value="PFL1_activating"/>
</dbReference>
<dbReference type="InterPro" id="IPR013785">
    <property type="entry name" value="Aldolase_TIM"/>
</dbReference>
<protein>
    <recommendedName>
        <fullName evidence="9">Pyruvate formate-lyase-activating enzyme</fullName>
        <ecNumber evidence="9">1.97.1.4</ecNumber>
    </recommendedName>
</protein>
<dbReference type="GO" id="GO:0005737">
    <property type="term" value="C:cytoplasm"/>
    <property type="evidence" value="ECO:0007669"/>
    <property type="project" value="UniProtKB-SubCell"/>
</dbReference>
<dbReference type="Gene3D" id="3.20.20.70">
    <property type="entry name" value="Aldolase class I"/>
    <property type="match status" value="1"/>
</dbReference>
<evidence type="ECO:0000256" key="9">
    <source>
        <dbReference type="RuleBase" id="RU362053"/>
    </source>
</evidence>
<evidence type="ECO:0000256" key="6">
    <source>
        <dbReference type="ARBA" id="ARBA00023002"/>
    </source>
</evidence>
<dbReference type="PANTHER" id="PTHR30352:SF5">
    <property type="entry name" value="PYRUVATE FORMATE-LYASE 1-ACTIVATING ENZYME"/>
    <property type="match status" value="1"/>
</dbReference>
<comment type="catalytic activity">
    <reaction evidence="9">
        <text>glycyl-[formate C-acetyltransferase] + reduced [flavodoxin] + S-adenosyl-L-methionine = glycin-2-yl radical-[formate C-acetyltransferase] + semiquinone [flavodoxin] + 5'-deoxyadenosine + L-methionine + H(+)</text>
        <dbReference type="Rhea" id="RHEA:19225"/>
        <dbReference type="Rhea" id="RHEA-COMP:10622"/>
        <dbReference type="Rhea" id="RHEA-COMP:12190"/>
        <dbReference type="Rhea" id="RHEA-COMP:12191"/>
        <dbReference type="Rhea" id="RHEA-COMP:14480"/>
        <dbReference type="ChEBI" id="CHEBI:15378"/>
        <dbReference type="ChEBI" id="CHEBI:17319"/>
        <dbReference type="ChEBI" id="CHEBI:29947"/>
        <dbReference type="ChEBI" id="CHEBI:32722"/>
        <dbReference type="ChEBI" id="CHEBI:57618"/>
        <dbReference type="ChEBI" id="CHEBI:57844"/>
        <dbReference type="ChEBI" id="CHEBI:59789"/>
        <dbReference type="ChEBI" id="CHEBI:140311"/>
        <dbReference type="EC" id="1.97.1.4"/>
    </reaction>
</comment>
<dbReference type="AlphaFoldDB" id="E8QXC9"/>
<comment type="similarity">
    <text evidence="2 9">Belongs to the organic radical-activating enzymes family.</text>
</comment>
<keyword evidence="8 9" id="KW-0411">Iron-sulfur</keyword>
<comment type="function">
    <text evidence="1">Activation of pyruvate formate-lyase 1 under anaerobic conditions by generation of an organic free radical, using S-adenosylmethionine and reduced flavodoxin as cosubstrates to produce 5'-deoxy-adenosine.</text>
</comment>
<evidence type="ECO:0000256" key="5">
    <source>
        <dbReference type="ARBA" id="ARBA00022723"/>
    </source>
</evidence>
<dbReference type="GO" id="GO:0046872">
    <property type="term" value="F:metal ion binding"/>
    <property type="evidence" value="ECO:0007669"/>
    <property type="project" value="UniProtKB-UniRule"/>
</dbReference>
<keyword evidence="11" id="KW-0670">Pyruvate</keyword>
<dbReference type="STRING" id="575540.Isop_1385"/>
<comment type="function">
    <text evidence="9">Activation of pyruvate formate-lyase under anaerobic conditions by generation of an organic free radical, using S-adenosylmethionine and reduced flavodoxin as cosubstrates to produce 5'-deoxy-adenosine.</text>
</comment>
<dbReference type="EC" id="1.97.1.4" evidence="9"/>
<dbReference type="InParanoid" id="E8QXC9"/>